<sequence length="162" mass="18665">MELEKVDTLEKNLTKILEYQEEGYLFHGSRMNNIEMLEPQRSYDVDSTNTFNNDTAVFASANPQSCIFALLDREKMPEEMQKGTVIVRNRGNSLLAEIPSRWKVYIENNVGTLYVIPPDGFITEEGGSWQYKNRKPVVPVDKISVSFEHFLRLGGKVIWTEE</sequence>
<reference evidence="1 2" key="1">
    <citation type="journal article" date="2020" name="Biotechnol. Biofuels">
        <title>New insights from the biogas microbiome by comprehensive genome-resolved metagenomics of nearly 1600 species originating from multiple anaerobic digesters.</title>
        <authorList>
            <person name="Campanaro S."/>
            <person name="Treu L."/>
            <person name="Rodriguez-R L.M."/>
            <person name="Kovalovszki A."/>
            <person name="Ziels R.M."/>
            <person name="Maus I."/>
            <person name="Zhu X."/>
            <person name="Kougias P.G."/>
            <person name="Basile A."/>
            <person name="Luo G."/>
            <person name="Schluter A."/>
            <person name="Konstantinidis K.T."/>
            <person name="Angelidaki I."/>
        </authorList>
    </citation>
    <scope>NUCLEOTIDE SEQUENCE [LARGE SCALE GENOMIC DNA]</scope>
    <source>
        <strain evidence="1">AS05jafATM_89</strain>
    </source>
</reference>
<dbReference type="Proteomes" id="UP000576550">
    <property type="component" value="Unassembled WGS sequence"/>
</dbReference>
<proteinExistence type="predicted"/>
<dbReference type="EMBL" id="DUTP01000002">
    <property type="protein sequence ID" value="HHX99214.1"/>
    <property type="molecule type" value="Genomic_DNA"/>
</dbReference>
<accession>A0A832RCB0</accession>
<gene>
    <name evidence="1" type="ORF">GX533_00825</name>
</gene>
<dbReference type="AlphaFoldDB" id="A0A832RCB0"/>
<comment type="caution">
    <text evidence="1">The sequence shown here is derived from an EMBL/GenBank/DDBJ whole genome shotgun (WGS) entry which is preliminary data.</text>
</comment>
<organism evidence="1 2">
    <name type="scientific">Candidatus Dojkabacteria bacterium</name>
    <dbReference type="NCBI Taxonomy" id="2099670"/>
    <lineage>
        <taxon>Bacteria</taxon>
        <taxon>Candidatus Dojkabacteria</taxon>
    </lineage>
</organism>
<name>A0A832RCB0_9BACT</name>
<evidence type="ECO:0000313" key="1">
    <source>
        <dbReference type="EMBL" id="HHX99214.1"/>
    </source>
</evidence>
<protein>
    <submittedName>
        <fullName evidence="1">Uncharacterized protein</fullName>
    </submittedName>
</protein>
<evidence type="ECO:0000313" key="2">
    <source>
        <dbReference type="Proteomes" id="UP000576550"/>
    </source>
</evidence>